<proteinExistence type="predicted"/>
<feature type="compositionally biased region" description="Gly residues" evidence="1">
    <location>
        <begin position="1"/>
        <end position="18"/>
    </location>
</feature>
<name>A0A835D4D6_TETSI</name>
<keyword evidence="3" id="KW-1185">Reference proteome</keyword>
<dbReference type="OrthoDB" id="1429861at2759"/>
<dbReference type="EMBL" id="JABCRI010000018">
    <property type="protein sequence ID" value="KAF8390058.1"/>
    <property type="molecule type" value="Genomic_DNA"/>
</dbReference>
<feature type="region of interest" description="Disordered" evidence="1">
    <location>
        <begin position="50"/>
        <end position="80"/>
    </location>
</feature>
<reference evidence="2 3" key="1">
    <citation type="submission" date="2020-04" db="EMBL/GenBank/DDBJ databases">
        <title>Plant Genome Project.</title>
        <authorList>
            <person name="Zhang R.-G."/>
        </authorList>
    </citation>
    <scope>NUCLEOTIDE SEQUENCE [LARGE SCALE GENOMIC DNA]</scope>
    <source>
        <strain evidence="2">YNK0</strain>
        <tissue evidence="2">Leaf</tissue>
    </source>
</reference>
<protein>
    <submittedName>
        <fullName evidence="2">Uncharacterized protein</fullName>
    </submittedName>
</protein>
<sequence>MVGKGQGGRGGKAGGGGRNSKKIGMSLSVSGAGGRGQKCTATLLLGNGNKSKGGAAKGKNSRKCGSCSGRSSACVGGPKGPKRKAAVTLEDYGSSSSQLVQVPSVMEAMGMMIGREAVQSRAHEKVSKACFENKKNGCYSRLTTKEKVSSHDFIDFYSGRVGTKEDVKVTSTLKFGDKAKGYSGEFVTENKYQKLKY</sequence>
<gene>
    <name evidence="2" type="ORF">HHK36_024579</name>
</gene>
<organism evidence="2 3">
    <name type="scientific">Tetracentron sinense</name>
    <name type="common">Spur-leaf</name>
    <dbReference type="NCBI Taxonomy" id="13715"/>
    <lineage>
        <taxon>Eukaryota</taxon>
        <taxon>Viridiplantae</taxon>
        <taxon>Streptophyta</taxon>
        <taxon>Embryophyta</taxon>
        <taxon>Tracheophyta</taxon>
        <taxon>Spermatophyta</taxon>
        <taxon>Magnoliopsida</taxon>
        <taxon>Trochodendrales</taxon>
        <taxon>Trochodendraceae</taxon>
        <taxon>Tetracentron</taxon>
    </lineage>
</organism>
<evidence type="ECO:0000313" key="2">
    <source>
        <dbReference type="EMBL" id="KAF8390058.1"/>
    </source>
</evidence>
<dbReference type="AlphaFoldDB" id="A0A835D4D6"/>
<feature type="compositionally biased region" description="Low complexity" evidence="1">
    <location>
        <begin position="50"/>
        <end position="76"/>
    </location>
</feature>
<feature type="region of interest" description="Disordered" evidence="1">
    <location>
        <begin position="1"/>
        <end position="35"/>
    </location>
</feature>
<accession>A0A835D4D6</accession>
<dbReference type="Proteomes" id="UP000655225">
    <property type="component" value="Unassembled WGS sequence"/>
</dbReference>
<evidence type="ECO:0000256" key="1">
    <source>
        <dbReference type="SAM" id="MobiDB-lite"/>
    </source>
</evidence>
<comment type="caution">
    <text evidence="2">The sequence shown here is derived from an EMBL/GenBank/DDBJ whole genome shotgun (WGS) entry which is preliminary data.</text>
</comment>
<evidence type="ECO:0000313" key="3">
    <source>
        <dbReference type="Proteomes" id="UP000655225"/>
    </source>
</evidence>